<dbReference type="eggNOG" id="KOG1037">
    <property type="taxonomic scope" value="Eukaryota"/>
</dbReference>
<dbReference type="PROSITE" id="PS51059">
    <property type="entry name" value="PARP_CATALYTIC"/>
    <property type="match status" value="1"/>
</dbReference>
<dbReference type="GO" id="GO:1990404">
    <property type="term" value="F:NAD+-protein mono-ADP-ribosyltransferase activity"/>
    <property type="evidence" value="ECO:0007669"/>
    <property type="project" value="TreeGrafter"/>
</dbReference>
<evidence type="ECO:0000259" key="18">
    <source>
        <dbReference type="PROSITE" id="PS51977"/>
    </source>
</evidence>
<dbReference type="SMART" id="SM01335">
    <property type="entry name" value="PADR1"/>
    <property type="match status" value="1"/>
</dbReference>
<evidence type="ECO:0000256" key="12">
    <source>
        <dbReference type="ARBA" id="ARBA00033987"/>
    </source>
</evidence>
<dbReference type="Gene3D" id="3.90.228.10">
    <property type="match status" value="1"/>
</dbReference>
<evidence type="ECO:0000256" key="14">
    <source>
        <dbReference type="SAM" id="Coils"/>
    </source>
</evidence>
<dbReference type="Proteomes" id="UP000008076">
    <property type="component" value="Unassembled WGS sequence"/>
</dbReference>
<dbReference type="InterPro" id="IPR012982">
    <property type="entry name" value="PARP1-like_PADR1_Zn_ribbon"/>
</dbReference>
<dbReference type="InterPro" id="IPR036930">
    <property type="entry name" value="WGR_dom_sf"/>
</dbReference>
<evidence type="ECO:0000259" key="16">
    <source>
        <dbReference type="PROSITE" id="PS51059"/>
    </source>
</evidence>
<dbReference type="SMART" id="SM01336">
    <property type="entry name" value="zf-PARP"/>
    <property type="match status" value="1"/>
</dbReference>
<feature type="coiled-coil region" evidence="14">
    <location>
        <begin position="91"/>
        <end position="118"/>
    </location>
</feature>
<evidence type="ECO:0000256" key="7">
    <source>
        <dbReference type="ARBA" id="ARBA00022771"/>
    </source>
</evidence>
<dbReference type="Gene3D" id="3.40.50.10190">
    <property type="entry name" value="BRCT domain"/>
    <property type="match status" value="1"/>
</dbReference>
<keyword evidence="9 13" id="KW-0520">NAD</keyword>
<evidence type="ECO:0000259" key="15">
    <source>
        <dbReference type="PROSITE" id="PS50064"/>
    </source>
</evidence>
<dbReference type="GO" id="GO:0070212">
    <property type="term" value="P:protein poly-ADP-ribosylation"/>
    <property type="evidence" value="ECO:0007669"/>
    <property type="project" value="TreeGrafter"/>
</dbReference>
<dbReference type="PROSITE" id="PS52007">
    <property type="entry name" value="PADR1"/>
    <property type="match status" value="1"/>
</dbReference>
<keyword evidence="4" id="KW-0548">Nucleotidyltransferase</keyword>
<evidence type="ECO:0000256" key="5">
    <source>
        <dbReference type="ARBA" id="ARBA00022723"/>
    </source>
</evidence>
<proteinExistence type="inferred from homology"/>
<dbReference type="Pfam" id="PF05406">
    <property type="entry name" value="WGR"/>
    <property type="match status" value="1"/>
</dbReference>
<dbReference type="InterPro" id="IPR036616">
    <property type="entry name" value="Poly(ADP-ribose)pol_reg_dom_sf"/>
</dbReference>
<evidence type="ECO:0000256" key="10">
    <source>
        <dbReference type="ARBA" id="ARBA00023242"/>
    </source>
</evidence>
<dbReference type="GO" id="GO:0005730">
    <property type="term" value="C:nucleolus"/>
    <property type="evidence" value="ECO:0007669"/>
    <property type="project" value="TreeGrafter"/>
</dbReference>
<protein>
    <recommendedName>
        <fullName evidence="13">Poly [ADP-ribose] polymerase</fullName>
        <shortName evidence="13">PARP</shortName>
        <ecNumber evidence="13">2.4.2.-</ecNumber>
    </recommendedName>
</protein>
<evidence type="ECO:0000256" key="3">
    <source>
        <dbReference type="ARBA" id="ARBA00022679"/>
    </source>
</evidence>
<dbReference type="InterPro" id="IPR036957">
    <property type="entry name" value="Znf_PARP_sf"/>
</dbReference>
<dbReference type="GeneID" id="5884428"/>
<dbReference type="SUPFAM" id="SSF57716">
    <property type="entry name" value="Glucocorticoid receptor-like (DNA-binding domain)"/>
    <property type="match status" value="1"/>
</dbReference>
<evidence type="ECO:0000313" key="19">
    <source>
        <dbReference type="EMBL" id="EDR24337.1"/>
    </source>
</evidence>
<feature type="domain" description="PARP-type" evidence="15">
    <location>
        <begin position="6"/>
        <end position="82"/>
    </location>
</feature>
<keyword evidence="5" id="KW-0479">Metal-binding</keyword>
<dbReference type="PANTHER" id="PTHR10459:SF60">
    <property type="entry name" value="POLY [ADP-RIBOSE] POLYMERASE 2"/>
    <property type="match status" value="1"/>
</dbReference>
<dbReference type="SUPFAM" id="SSF47587">
    <property type="entry name" value="Domain of poly(ADP-ribose) polymerase"/>
    <property type="match status" value="1"/>
</dbReference>
<keyword evidence="14" id="KW-0175">Coiled coil</keyword>
<dbReference type="Gene3D" id="1.20.142.10">
    <property type="entry name" value="Poly(ADP-ribose) polymerase, regulatory domain"/>
    <property type="match status" value="1"/>
</dbReference>
<dbReference type="OrthoDB" id="26343at2759"/>
<gene>
    <name evidence="19" type="ORF">EDI_070790</name>
</gene>
<evidence type="ECO:0000256" key="4">
    <source>
        <dbReference type="ARBA" id="ARBA00022695"/>
    </source>
</evidence>
<dbReference type="GO" id="GO:0006302">
    <property type="term" value="P:double-strand break repair"/>
    <property type="evidence" value="ECO:0007669"/>
    <property type="project" value="TreeGrafter"/>
</dbReference>
<dbReference type="GO" id="GO:0003950">
    <property type="term" value="F:NAD+ poly-ADP-ribosyltransferase activity"/>
    <property type="evidence" value="ECO:0007669"/>
    <property type="project" value="UniProtKB-UniRule"/>
</dbReference>
<dbReference type="InterPro" id="IPR012317">
    <property type="entry name" value="Poly(ADP-ribose)pol_cat_dom"/>
</dbReference>
<dbReference type="RefSeq" id="XP_001739295.1">
    <property type="nucleotide sequence ID" value="XM_001739243.1"/>
</dbReference>
<keyword evidence="10" id="KW-0539">Nucleus</keyword>
<dbReference type="SMART" id="SM00773">
    <property type="entry name" value="WGR"/>
    <property type="match status" value="1"/>
</dbReference>
<dbReference type="EC" id="2.4.2.-" evidence="13"/>
<evidence type="ECO:0000256" key="11">
    <source>
        <dbReference type="ARBA" id="ARBA00024347"/>
    </source>
</evidence>
<name>B0EMB9_ENTDS</name>
<evidence type="ECO:0000256" key="6">
    <source>
        <dbReference type="ARBA" id="ARBA00022765"/>
    </source>
</evidence>
<evidence type="ECO:0000256" key="2">
    <source>
        <dbReference type="ARBA" id="ARBA00022676"/>
    </source>
</evidence>
<evidence type="ECO:0000256" key="1">
    <source>
        <dbReference type="ARBA" id="ARBA00004123"/>
    </source>
</evidence>
<dbReference type="Gene3D" id="3.90.640.80">
    <property type="match status" value="1"/>
</dbReference>
<reference evidence="20" key="1">
    <citation type="submission" date="2007-12" db="EMBL/GenBank/DDBJ databases">
        <title>Annotation of Entamoeba dispar SAW760.</title>
        <authorList>
            <person name="Lorenzi H."/>
            <person name="Inman J."/>
            <person name="Schobel S."/>
            <person name="Amedeo P."/>
            <person name="Caler E."/>
        </authorList>
    </citation>
    <scope>NUCLEOTIDE SEQUENCE [LARGE SCALE GENOMIC DNA]</scope>
    <source>
        <strain evidence="20">ATCC PRA-260 / SAW760</strain>
    </source>
</reference>
<keyword evidence="3 13" id="KW-0808">Transferase</keyword>
<dbReference type="PROSITE" id="PS51977">
    <property type="entry name" value="WGR"/>
    <property type="match status" value="1"/>
</dbReference>
<dbReference type="VEuPathDB" id="AmoebaDB:EDI_070790"/>
<dbReference type="GO" id="GO:0016779">
    <property type="term" value="F:nucleotidyltransferase activity"/>
    <property type="evidence" value="ECO:0007669"/>
    <property type="project" value="UniProtKB-KW"/>
</dbReference>
<keyword evidence="6" id="KW-0013">ADP-ribosylation</keyword>
<dbReference type="Gene3D" id="3.30.1740.10">
    <property type="entry name" value="Zinc finger, PARP-type"/>
    <property type="match status" value="1"/>
</dbReference>
<dbReference type="PANTHER" id="PTHR10459">
    <property type="entry name" value="DNA LIGASE"/>
    <property type="match status" value="1"/>
</dbReference>
<feature type="domain" description="PARP catalytic" evidence="16">
    <location>
        <begin position="672"/>
        <end position="897"/>
    </location>
</feature>
<dbReference type="CDD" id="cd07997">
    <property type="entry name" value="WGR_PARP"/>
    <property type="match status" value="1"/>
</dbReference>
<comment type="catalytic activity">
    <reaction evidence="12">
        <text>NAD(+) + (ADP-D-ribosyl)n-acceptor = nicotinamide + (ADP-D-ribosyl)n+1-acceptor + H(+).</text>
        <dbReference type="EC" id="2.4.2.30"/>
    </reaction>
</comment>
<feature type="domain" description="PARP alpha-helical" evidence="17">
    <location>
        <begin position="532"/>
        <end position="661"/>
    </location>
</feature>
<dbReference type="Pfam" id="PF08063">
    <property type="entry name" value="Zn_ribbon_PADR1"/>
    <property type="match status" value="1"/>
</dbReference>
<evidence type="ECO:0000256" key="9">
    <source>
        <dbReference type="ARBA" id="ARBA00023027"/>
    </source>
</evidence>
<sequence>MDDLSFRFEYCKSNRGCCSSCKTMLAEGKLKVGMEVVSSRHDGFDIEWYHLECVPAQFKTIKLSSTKGWDVLRWKDIQRIRQSCIDDLKFKDGEEEQLKELNTKYWESKKKLQNVKLRVQKELLKENHINIDTKADSQTILNDCTEILTFGIFGACPQCHQKTLKSSLIRVVCHGNINDFTKCTYVSSDMKTVPRYRVEVSEKLKNADKSNVLKNWEFPDNYPSETIPQEDINENQKEEGFDEEDELPEKMELYGMYIYIQGNKTHLNKSIKDIQKIIKEHSGNVCKSIVEASVCLSSNQDIEEAKTSGIRDAKEMLTCLDISWLNEIISHKKDFMTLRSKKGVEKYLCEGTSYKTPIVKEKYYKPKEVKRETFKPVDDSDAMKVTQENWLGIGTSVYVVDDPIFGWTVYNVMLTKTDLSTGINSIYHMQIVRNKKKFKMMFEWGRIGDKLKRTYRESKKPKELIKEWEEKFFQMTGTEWNRRHEYKKVHDKYFWQAFDTGKDAYMARHTMTEEEKQRLKKKADIILSKTKEHQIDNKVSDLIQMIFDKDMMINDLKNSGINIHELPIEKINISQMKEALRLLNELSNVISSEKEENISENEFNKNKQISIRDLTTRYYYMIPHIFDRGNIILIDNAEKVKKEIELVETMCDIAEAIQLMSDDELLGFDEETELFSHYDSLQTKIIALDKNSERYKLINEMFNNNQEISDWRSPKSVEEIFEIDRNGEKERFEPYVNDINKQLLYHGSRLANFVSILSTGLKIAPPEAPSNGYRFGKGIYFANCASKSLSYCTTNDEGKGCILLCEVALGRQWETQEDKYMEKPQPGTDSTYFVGQIEPDSKETIKLENEVKVAKGKLKPKVSSTFGSHSELIVYNEARVRIKVSIIRFIKTKKDIIVIILMLNQVFLFISCCLVGHCLAQTKYICQVKQNDLVNMFFEAEDESCYYKKEGNKMYYIQLMKNDKGEMKAYQIEQTNSNYCTDIINSDEYLLDPFIQCEKSGSIPNYDVKDFISVDDSCSDASPVYLTFYYLVNILINGKIYKKTSNQFVKIFIDSNGIASEIESFEFKCYSDIESRYYHSVSNKENVEEYYYIIAKSKTNEIQRVGHSTNGVCYQQGDKYINFESSYSLEDGKFKDIVSQCEHSVSDCSDSCSNRIDYERTNPNTYQSPETKIIYQSSSKSESGKIVEYIYENVCADSTIYRTEVSGLTKITFTDSLCNSERTMTVYSKCYSTMGDNYIVCSPNWAYVGDESKYTAYSINKCSLINNNLYGKVVSESNKWYLKTGPTISSCEVSSSEVKVLPNKPLSDVISTEILCISKELCNKDSDGLKTYYTSTIDESTKYSIENGYLVNNDHSLSYQCHSIITKESTVFYIQCDEKDSFVHFYYLENVLSYIEYTAGTCYKTSTMTSVQIIKKVEGAVKQVSYTLHEFGNTRCQSIPIFNSSLEVNQINTQQPKGNVKAISFDVEQDQSSCVSSYEPEVYTQYIVGECIEKQKYSKENNKLVLKKYSDNECEIELSTLSSKDCNKCSKGETNIYVNCCVDAFPDDCPNESNSTKYKGIIIIPFILLLLMI</sequence>
<evidence type="ECO:0000313" key="20">
    <source>
        <dbReference type="Proteomes" id="UP000008076"/>
    </source>
</evidence>
<dbReference type="InterPro" id="IPR049296">
    <property type="entry name" value="PARP1-like_PADR1_N"/>
</dbReference>
<organism evidence="20">
    <name type="scientific">Entamoeba dispar (strain ATCC PRA-260 / SAW760)</name>
    <dbReference type="NCBI Taxonomy" id="370354"/>
    <lineage>
        <taxon>Eukaryota</taxon>
        <taxon>Amoebozoa</taxon>
        <taxon>Evosea</taxon>
        <taxon>Archamoebae</taxon>
        <taxon>Mastigamoebida</taxon>
        <taxon>Entamoebidae</taxon>
        <taxon>Entamoeba</taxon>
    </lineage>
</organism>
<comment type="similarity">
    <text evidence="11">Belongs to the ARTD/PARP family.</text>
</comment>
<dbReference type="InterPro" id="IPR036420">
    <property type="entry name" value="BRCT_dom_sf"/>
</dbReference>
<dbReference type="InterPro" id="IPR050800">
    <property type="entry name" value="ARTD/PARP"/>
</dbReference>
<dbReference type="SUPFAM" id="SSF56399">
    <property type="entry name" value="ADP-ribosylation"/>
    <property type="match status" value="1"/>
</dbReference>
<dbReference type="PROSITE" id="PS50064">
    <property type="entry name" value="ZF_PARP_2"/>
    <property type="match status" value="1"/>
</dbReference>
<dbReference type="GO" id="GO:0008270">
    <property type="term" value="F:zinc ion binding"/>
    <property type="evidence" value="ECO:0007669"/>
    <property type="project" value="UniProtKB-KW"/>
</dbReference>
<dbReference type="Pfam" id="PF00645">
    <property type="entry name" value="zf-PARP"/>
    <property type="match status" value="1"/>
</dbReference>
<accession>B0EMB9</accession>
<dbReference type="KEGG" id="edi:EDI_070790"/>
<evidence type="ECO:0000259" key="17">
    <source>
        <dbReference type="PROSITE" id="PS51060"/>
    </source>
</evidence>
<dbReference type="InterPro" id="IPR004102">
    <property type="entry name" value="Poly(ADP-ribose)pol_reg_dom"/>
</dbReference>
<keyword evidence="20" id="KW-1185">Reference proteome</keyword>
<evidence type="ECO:0000256" key="13">
    <source>
        <dbReference type="RuleBase" id="RU362114"/>
    </source>
</evidence>
<evidence type="ECO:0000256" key="8">
    <source>
        <dbReference type="ARBA" id="ARBA00022833"/>
    </source>
</evidence>
<keyword evidence="2 13" id="KW-0328">Glycosyltransferase</keyword>
<comment type="subcellular location">
    <subcellularLocation>
        <location evidence="1">Nucleus</location>
    </subcellularLocation>
</comment>
<keyword evidence="8" id="KW-0862">Zinc</keyword>
<dbReference type="Pfam" id="PF21728">
    <property type="entry name" value="PADR1_N"/>
    <property type="match status" value="1"/>
</dbReference>
<dbReference type="InterPro" id="IPR001510">
    <property type="entry name" value="Znf_PARP"/>
</dbReference>
<dbReference type="Pfam" id="PF00644">
    <property type="entry name" value="PARP"/>
    <property type="match status" value="1"/>
</dbReference>
<dbReference type="InterPro" id="IPR008893">
    <property type="entry name" value="WGR_domain"/>
</dbReference>
<dbReference type="CDD" id="cd01437">
    <property type="entry name" value="parp_like"/>
    <property type="match status" value="1"/>
</dbReference>
<dbReference type="EMBL" id="DS549985">
    <property type="protein sequence ID" value="EDR24337.1"/>
    <property type="molecule type" value="Genomic_DNA"/>
</dbReference>
<dbReference type="GO" id="GO:0003677">
    <property type="term" value="F:DNA binding"/>
    <property type="evidence" value="ECO:0007669"/>
    <property type="project" value="InterPro"/>
</dbReference>
<dbReference type="PROSITE" id="PS51060">
    <property type="entry name" value="PARP_ALPHA_HD"/>
    <property type="match status" value="1"/>
</dbReference>
<keyword evidence="7" id="KW-0863">Zinc-finger</keyword>
<feature type="domain" description="WGR" evidence="18">
    <location>
        <begin position="394"/>
        <end position="493"/>
    </location>
</feature>
<dbReference type="Pfam" id="PF02877">
    <property type="entry name" value="PARP_reg"/>
    <property type="match status" value="1"/>
</dbReference>
<dbReference type="SUPFAM" id="SSF142921">
    <property type="entry name" value="WGR domain-like"/>
    <property type="match status" value="1"/>
</dbReference>